<name>A0ABW8S7U9_9CLOT</name>
<protein>
    <submittedName>
        <fullName evidence="1">Uncharacterized protein</fullName>
    </submittedName>
</protein>
<keyword evidence="2" id="KW-1185">Reference proteome</keyword>
<accession>A0ABW8S7U9</accession>
<organism evidence="1 2">
    <name type="scientific">Candidatus Clostridium helianthi</name>
    <dbReference type="NCBI Taxonomy" id="3381660"/>
    <lineage>
        <taxon>Bacteria</taxon>
        <taxon>Bacillati</taxon>
        <taxon>Bacillota</taxon>
        <taxon>Clostridia</taxon>
        <taxon>Eubacteriales</taxon>
        <taxon>Clostridiaceae</taxon>
        <taxon>Clostridium</taxon>
    </lineage>
</organism>
<dbReference type="RefSeq" id="WP_406761882.1">
    <property type="nucleotide sequence ID" value="NZ_JBJIAB010000023.1"/>
</dbReference>
<proteinExistence type="predicted"/>
<sequence length="65" mass="7464">MEILQTTNKIEIYNDGILIIEGISLEEIKEISTTLLKNNNDLWEVELLNRILYTVNISLSTQEVA</sequence>
<gene>
    <name evidence="1" type="ORF">ACJDTP_16815</name>
</gene>
<reference evidence="1 2" key="1">
    <citation type="submission" date="2024-11" db="EMBL/GenBank/DDBJ databases">
        <authorList>
            <person name="Heng Y.C."/>
            <person name="Lim A.C.H."/>
            <person name="Lee J.K.Y."/>
            <person name="Kittelmann S."/>
        </authorList>
    </citation>
    <scope>NUCLEOTIDE SEQUENCE [LARGE SCALE GENOMIC DNA]</scope>
    <source>
        <strain evidence="1 2">WILCCON 0112</strain>
    </source>
</reference>
<evidence type="ECO:0000313" key="2">
    <source>
        <dbReference type="Proteomes" id="UP001623600"/>
    </source>
</evidence>
<comment type="caution">
    <text evidence="1">The sequence shown here is derived from an EMBL/GenBank/DDBJ whole genome shotgun (WGS) entry which is preliminary data.</text>
</comment>
<dbReference type="Proteomes" id="UP001623600">
    <property type="component" value="Unassembled WGS sequence"/>
</dbReference>
<dbReference type="EMBL" id="JBJIAB010000023">
    <property type="protein sequence ID" value="MFL0166730.1"/>
    <property type="molecule type" value="Genomic_DNA"/>
</dbReference>
<evidence type="ECO:0000313" key="1">
    <source>
        <dbReference type="EMBL" id="MFL0166730.1"/>
    </source>
</evidence>